<evidence type="ECO:0000313" key="2">
    <source>
        <dbReference type="Proteomes" id="UP000622638"/>
    </source>
</evidence>
<sequence length="87" mass="9452">MPVCSTETLIEELVEASCGDSQDPRAGHALRQALYGLVRLARSEQLTAMRQDTRRALGRLRPADLARALTGETCSHCGPEAAGDWRS</sequence>
<dbReference type="Proteomes" id="UP000622638">
    <property type="component" value="Unassembled WGS sequence"/>
</dbReference>
<evidence type="ECO:0000313" key="1">
    <source>
        <dbReference type="EMBL" id="GGC12334.1"/>
    </source>
</evidence>
<protein>
    <submittedName>
        <fullName evidence="1">Uncharacterized protein</fullName>
    </submittedName>
</protein>
<keyword evidence="2" id="KW-1185">Reference proteome</keyword>
<dbReference type="EMBL" id="BMKG01000016">
    <property type="protein sequence ID" value="GGC12334.1"/>
    <property type="molecule type" value="Genomic_DNA"/>
</dbReference>
<gene>
    <name evidence="1" type="ORF">GCM10011572_37170</name>
</gene>
<name>A0ABQ1KVD5_9BURK</name>
<accession>A0ABQ1KVD5</accession>
<reference evidence="2" key="1">
    <citation type="journal article" date="2019" name="Int. J. Syst. Evol. Microbiol.">
        <title>The Global Catalogue of Microorganisms (GCM) 10K type strain sequencing project: providing services to taxonomists for standard genome sequencing and annotation.</title>
        <authorList>
            <consortium name="The Broad Institute Genomics Platform"/>
            <consortium name="The Broad Institute Genome Sequencing Center for Infectious Disease"/>
            <person name="Wu L."/>
            <person name="Ma J."/>
        </authorList>
    </citation>
    <scope>NUCLEOTIDE SEQUENCE [LARGE SCALE GENOMIC DNA]</scope>
    <source>
        <strain evidence="2">CGMCC 1.15931</strain>
    </source>
</reference>
<proteinExistence type="predicted"/>
<organism evidence="1 2">
    <name type="scientific">Pseudoduganella buxea</name>
    <dbReference type="NCBI Taxonomy" id="1949069"/>
    <lineage>
        <taxon>Bacteria</taxon>
        <taxon>Pseudomonadati</taxon>
        <taxon>Pseudomonadota</taxon>
        <taxon>Betaproteobacteria</taxon>
        <taxon>Burkholderiales</taxon>
        <taxon>Oxalobacteraceae</taxon>
        <taxon>Telluria group</taxon>
        <taxon>Pseudoduganella</taxon>
    </lineage>
</organism>
<comment type="caution">
    <text evidence="1">The sequence shown here is derived from an EMBL/GenBank/DDBJ whole genome shotgun (WGS) entry which is preliminary data.</text>
</comment>